<name>A0AAF0BUM6_9ACTN</name>
<organism evidence="2 3">
    <name type="scientific">Iamia majanohamensis</name>
    <dbReference type="NCBI Taxonomy" id="467976"/>
    <lineage>
        <taxon>Bacteria</taxon>
        <taxon>Bacillati</taxon>
        <taxon>Actinomycetota</taxon>
        <taxon>Acidimicrobiia</taxon>
        <taxon>Acidimicrobiales</taxon>
        <taxon>Iamiaceae</taxon>
        <taxon>Iamia</taxon>
    </lineage>
</organism>
<reference evidence="2" key="1">
    <citation type="submission" date="2023-01" db="EMBL/GenBank/DDBJ databases">
        <title>The diversity of Class Acidimicrobiia in South China Sea sediment environments and the proposal of Iamia marina sp. nov., a novel species of the genus Iamia.</title>
        <authorList>
            <person name="He Y."/>
            <person name="Tian X."/>
        </authorList>
    </citation>
    <scope>NUCLEOTIDE SEQUENCE</scope>
    <source>
        <strain evidence="2">DSM 19957</strain>
    </source>
</reference>
<dbReference type="Proteomes" id="UP001216390">
    <property type="component" value="Chromosome"/>
</dbReference>
<dbReference type="KEGG" id="ima:PO878_15565"/>
<dbReference type="EMBL" id="CP116942">
    <property type="protein sequence ID" value="WCO65920.1"/>
    <property type="molecule type" value="Genomic_DNA"/>
</dbReference>
<dbReference type="InterPro" id="IPR052195">
    <property type="entry name" value="Bact_Alkyl/Aryl-Sulfatase"/>
</dbReference>
<dbReference type="RefSeq" id="WP_272735446.1">
    <property type="nucleotide sequence ID" value="NZ_CP116942.1"/>
</dbReference>
<dbReference type="AlphaFoldDB" id="A0AAF0BUM6"/>
<sequence length="434" mass="46676">MTDLLDLSDRILDGVADAADHHPFAPRGVLAEVADDTAFVESFANVSALRTGDGLVLVDTGSPFSAADVHRAVRGWDGSRVHTAVYTHGHIDHVFGTAPFEEEARAAGDPPLEVVAHEAVPHRFDRYEACAGYNAVINQRQFRAPGLRWPTDYRRPDTTYRDRLDLSVGGVALELHHARGETDDATWVWVPERRAVCTGDLVIWCAPNAGNPQKVQRYAADWAVALRAMAALEPELLLPGHGLPVRGRARVQAVLTDTATLLEVLHDQTLALMNEGARLDDIVHTVRAPEELLAKPYLRPIYDDPEFLVRGVWRLYGGWYDGNPAHLKPAPDAALAAEVASLAGGASALADRARALVAAGSDADLRVAGHLAEMAVQAGGDDPGLHRARAEVFGARARAERSLMAQGVFRWAAQESDDAVAAAFAAPEDAAPEG</sequence>
<gene>
    <name evidence="2" type="ORF">PO878_15565</name>
</gene>
<evidence type="ECO:0000313" key="3">
    <source>
        <dbReference type="Proteomes" id="UP001216390"/>
    </source>
</evidence>
<dbReference type="PANTHER" id="PTHR43223">
    <property type="entry name" value="ALKYL/ARYL-SULFATASE"/>
    <property type="match status" value="1"/>
</dbReference>
<dbReference type="Pfam" id="PF14863">
    <property type="entry name" value="Alkyl_sulf_dimr"/>
    <property type="match status" value="1"/>
</dbReference>
<dbReference type="SUPFAM" id="SSF56281">
    <property type="entry name" value="Metallo-hydrolase/oxidoreductase"/>
    <property type="match status" value="1"/>
</dbReference>
<dbReference type="InterPro" id="IPR036866">
    <property type="entry name" value="RibonucZ/Hydroxyglut_hydro"/>
</dbReference>
<dbReference type="InterPro" id="IPR001279">
    <property type="entry name" value="Metallo-B-lactamas"/>
</dbReference>
<dbReference type="Gene3D" id="1.25.40.880">
    <property type="entry name" value="Alkyl sulfatase, dimerisation domain"/>
    <property type="match status" value="1"/>
</dbReference>
<keyword evidence="3" id="KW-1185">Reference proteome</keyword>
<dbReference type="Gene3D" id="3.60.15.10">
    <property type="entry name" value="Ribonuclease Z/Hydroxyacylglutathione hydrolase-like"/>
    <property type="match status" value="1"/>
</dbReference>
<accession>A0AAF0BUM6</accession>
<dbReference type="SMART" id="SM00849">
    <property type="entry name" value="Lactamase_B"/>
    <property type="match status" value="1"/>
</dbReference>
<protein>
    <submittedName>
        <fullName evidence="2">Alkyl sulfatase dimerization domain-containing protein</fullName>
    </submittedName>
</protein>
<dbReference type="Pfam" id="PF00753">
    <property type="entry name" value="Lactamase_B"/>
    <property type="match status" value="1"/>
</dbReference>
<dbReference type="InterPro" id="IPR029228">
    <property type="entry name" value="Alkyl_sulf_dimr"/>
</dbReference>
<proteinExistence type="predicted"/>
<dbReference type="GO" id="GO:0046983">
    <property type="term" value="F:protein dimerization activity"/>
    <property type="evidence" value="ECO:0007669"/>
    <property type="project" value="InterPro"/>
</dbReference>
<dbReference type="PANTHER" id="PTHR43223:SF2">
    <property type="entry name" value="METALLO-BETA-LACTAMASE DOMAIN-CONTAINING PROTEIN"/>
    <property type="match status" value="1"/>
</dbReference>
<evidence type="ECO:0000313" key="2">
    <source>
        <dbReference type="EMBL" id="WCO65920.1"/>
    </source>
</evidence>
<evidence type="ECO:0000259" key="1">
    <source>
        <dbReference type="SMART" id="SM00849"/>
    </source>
</evidence>
<feature type="domain" description="Metallo-beta-lactamase" evidence="1">
    <location>
        <begin position="43"/>
        <end position="241"/>
    </location>
</feature>
<dbReference type="InterPro" id="IPR038536">
    <property type="entry name" value="Alkyl/aryl-sulf_dimr_sf"/>
</dbReference>